<comment type="catalytic activity">
    <reaction evidence="1">
        <text>ATP + protein L-histidine = ADP + protein N-phospho-L-histidine.</text>
        <dbReference type="EC" id="2.7.13.3"/>
    </reaction>
</comment>
<accession>A0A4U1IWD4</accession>
<evidence type="ECO:0000256" key="2">
    <source>
        <dbReference type="ARBA" id="ARBA00012438"/>
    </source>
</evidence>
<dbReference type="EC" id="2.7.13.3" evidence="2"/>
<dbReference type="CDD" id="cd00075">
    <property type="entry name" value="HATPase"/>
    <property type="match status" value="1"/>
</dbReference>
<dbReference type="Pfam" id="PF13185">
    <property type="entry name" value="GAF_2"/>
    <property type="match status" value="2"/>
</dbReference>
<dbReference type="SMART" id="SM00387">
    <property type="entry name" value="HATPase_c"/>
    <property type="match status" value="1"/>
</dbReference>
<dbReference type="InterPro" id="IPR003661">
    <property type="entry name" value="HisK_dim/P_dom"/>
</dbReference>
<dbReference type="SUPFAM" id="SSF55874">
    <property type="entry name" value="ATPase domain of HSP90 chaperone/DNA topoisomerase II/histidine kinase"/>
    <property type="match status" value="1"/>
</dbReference>
<protein>
    <recommendedName>
        <fullName evidence="2">histidine kinase</fullName>
        <ecNumber evidence="2">2.7.13.3</ecNumber>
    </recommendedName>
</protein>
<dbReference type="GO" id="GO:0000155">
    <property type="term" value="F:phosphorelay sensor kinase activity"/>
    <property type="evidence" value="ECO:0007669"/>
    <property type="project" value="InterPro"/>
</dbReference>
<dbReference type="Pfam" id="PF00512">
    <property type="entry name" value="HisKA"/>
    <property type="match status" value="1"/>
</dbReference>
<dbReference type="Gene3D" id="3.30.565.10">
    <property type="entry name" value="Histidine kinase-like ATPase, C-terminal domain"/>
    <property type="match status" value="1"/>
</dbReference>
<reference evidence="9 10" key="1">
    <citation type="submission" date="2019-04" db="EMBL/GenBank/DDBJ databases">
        <authorList>
            <person name="Li Y."/>
            <person name="Wang J."/>
        </authorList>
    </citation>
    <scope>NUCLEOTIDE SEQUENCE [LARGE SCALE GENOMIC DNA]</scope>
    <source>
        <strain evidence="9 10">DSM 14668</strain>
    </source>
</reference>
<dbReference type="InterPro" id="IPR004358">
    <property type="entry name" value="Sig_transdc_His_kin-like_C"/>
</dbReference>
<evidence type="ECO:0000259" key="8">
    <source>
        <dbReference type="PROSITE" id="PS50109"/>
    </source>
</evidence>
<dbReference type="PRINTS" id="PR00344">
    <property type="entry name" value="BCTRLSENSOR"/>
</dbReference>
<evidence type="ECO:0000256" key="5">
    <source>
        <dbReference type="ARBA" id="ARBA00022777"/>
    </source>
</evidence>
<keyword evidence="10" id="KW-1185">Reference proteome</keyword>
<dbReference type="AlphaFoldDB" id="A0A4U1IWD4"/>
<keyword evidence="4" id="KW-0808">Transferase</keyword>
<proteinExistence type="predicted"/>
<dbReference type="Gene3D" id="3.30.450.40">
    <property type="match status" value="2"/>
</dbReference>
<dbReference type="SUPFAM" id="SSF47384">
    <property type="entry name" value="Homodimeric domain of signal transducing histidine kinase"/>
    <property type="match status" value="1"/>
</dbReference>
<evidence type="ECO:0000256" key="7">
    <source>
        <dbReference type="SAM" id="MobiDB-lite"/>
    </source>
</evidence>
<dbReference type="EMBL" id="SSMQ01000064">
    <property type="protein sequence ID" value="TKC98744.1"/>
    <property type="molecule type" value="Genomic_DNA"/>
</dbReference>
<dbReference type="SUPFAM" id="SSF55781">
    <property type="entry name" value="GAF domain-like"/>
    <property type="match status" value="2"/>
</dbReference>
<feature type="region of interest" description="Disordered" evidence="7">
    <location>
        <begin position="1"/>
        <end position="31"/>
    </location>
</feature>
<gene>
    <name evidence="9" type="ORF">E8A74_40290</name>
</gene>
<dbReference type="PANTHER" id="PTHR43711">
    <property type="entry name" value="TWO-COMPONENT HISTIDINE KINASE"/>
    <property type="match status" value="1"/>
</dbReference>
<dbReference type="InterPro" id="IPR036097">
    <property type="entry name" value="HisK_dim/P_sf"/>
</dbReference>
<keyword evidence="5" id="KW-0418">Kinase</keyword>
<dbReference type="InterPro" id="IPR036890">
    <property type="entry name" value="HATPase_C_sf"/>
</dbReference>
<dbReference type="SMART" id="SM00065">
    <property type="entry name" value="GAF"/>
    <property type="match status" value="2"/>
</dbReference>
<name>A0A4U1IWD4_9BACT</name>
<organism evidence="9 10">
    <name type="scientific">Polyangium fumosum</name>
    <dbReference type="NCBI Taxonomy" id="889272"/>
    <lineage>
        <taxon>Bacteria</taxon>
        <taxon>Pseudomonadati</taxon>
        <taxon>Myxococcota</taxon>
        <taxon>Polyangia</taxon>
        <taxon>Polyangiales</taxon>
        <taxon>Polyangiaceae</taxon>
        <taxon>Polyangium</taxon>
    </lineage>
</organism>
<dbReference type="InterPro" id="IPR003594">
    <property type="entry name" value="HATPase_dom"/>
</dbReference>
<dbReference type="InterPro" id="IPR003018">
    <property type="entry name" value="GAF"/>
</dbReference>
<dbReference type="OrthoDB" id="9785691at2"/>
<feature type="compositionally biased region" description="Basic and acidic residues" evidence="7">
    <location>
        <begin position="9"/>
        <end position="29"/>
    </location>
</feature>
<evidence type="ECO:0000256" key="1">
    <source>
        <dbReference type="ARBA" id="ARBA00000085"/>
    </source>
</evidence>
<evidence type="ECO:0000313" key="10">
    <source>
        <dbReference type="Proteomes" id="UP000309215"/>
    </source>
</evidence>
<dbReference type="PROSITE" id="PS50109">
    <property type="entry name" value="HIS_KIN"/>
    <property type="match status" value="1"/>
</dbReference>
<dbReference type="CDD" id="cd00082">
    <property type="entry name" value="HisKA"/>
    <property type="match status" value="1"/>
</dbReference>
<sequence length="747" mass="80727">MRGASSANRSRERRALSDPKKLPAERDPAEPPLDLALPIVMRASTATAVTSTVALGRTNTFCMIVESLLPWPMMRLTSTGEVQASASLRELLEMESPTPERLSERFEISRLGTQAVLAEKELPWRRALHGESFCDEEVWYDRQTARRLLLLVRCRASAGEALLAFENVADEPFAVRLADLVASIGAALLSADEPSTLAHGLLDEVAAAVRADAAFLIATGGGERLRLVASVGVPEAFAQDLNMNLASTVAALAAETGDIQEIARIEELPEGAFRGTLRLLELGLHAVVAFPLSVGGELVGVLGLARRQPGKLSSLERRLLRGVAGACALGLRQARQRDAERREARRLRLLRDMAMTIEAAMPLRELLCRLVEQACELTRARYGALGVLDAEGTGLSDFVYVGVSEKVARDIGHLPQGRGLLGALIQDPQPSRVADIHADPRSVGFPAHHPAMTSFLGVPLLIGQKVFGNFYLCDKDGGAEFTEEDERLVRLFATQSALAIAYAQQVESTQEAHREMDRLRDEFAAVIAHDLRNPVAAMMLLLKKLLAKPDGDSVVVPVPQLQRLLQIGCRISRMTQDLLDASRIEVGRLSLDRKPVSLEEETRSLLAEIEPTLGQHPVTLDVEGCVPEVFVDPARLAQILTNLLDNAAKYSDAGSPIRVTLRAEAGGAALTVEDRGPGISAADLGRLFDRFFQAARAREKNTGLGLGLYIAKGLMEAHGGTIAVESTPGQGSTFRLWFPAEQSALAA</sequence>
<evidence type="ECO:0000256" key="4">
    <source>
        <dbReference type="ARBA" id="ARBA00022679"/>
    </source>
</evidence>
<dbReference type="FunFam" id="3.30.565.10:FF:000006">
    <property type="entry name" value="Sensor histidine kinase WalK"/>
    <property type="match status" value="1"/>
</dbReference>
<comment type="caution">
    <text evidence="9">The sequence shown here is derived from an EMBL/GenBank/DDBJ whole genome shotgun (WGS) entry which is preliminary data.</text>
</comment>
<dbReference type="InterPro" id="IPR029016">
    <property type="entry name" value="GAF-like_dom_sf"/>
</dbReference>
<evidence type="ECO:0000256" key="6">
    <source>
        <dbReference type="ARBA" id="ARBA00023012"/>
    </source>
</evidence>
<keyword evidence="3" id="KW-0597">Phosphoprotein</keyword>
<evidence type="ECO:0000313" key="9">
    <source>
        <dbReference type="EMBL" id="TKC98744.1"/>
    </source>
</evidence>
<evidence type="ECO:0000256" key="3">
    <source>
        <dbReference type="ARBA" id="ARBA00022553"/>
    </source>
</evidence>
<dbReference type="Pfam" id="PF02518">
    <property type="entry name" value="HATPase_c"/>
    <property type="match status" value="1"/>
</dbReference>
<dbReference type="SMART" id="SM00388">
    <property type="entry name" value="HisKA"/>
    <property type="match status" value="1"/>
</dbReference>
<keyword evidence="6" id="KW-0902">Two-component regulatory system</keyword>
<dbReference type="Gene3D" id="1.10.287.130">
    <property type="match status" value="1"/>
</dbReference>
<dbReference type="InterPro" id="IPR005467">
    <property type="entry name" value="His_kinase_dom"/>
</dbReference>
<feature type="domain" description="Histidine kinase" evidence="8">
    <location>
        <begin position="526"/>
        <end position="742"/>
    </location>
</feature>
<dbReference type="InterPro" id="IPR050736">
    <property type="entry name" value="Sensor_HK_Regulatory"/>
</dbReference>
<dbReference type="PANTHER" id="PTHR43711:SF1">
    <property type="entry name" value="HISTIDINE KINASE 1"/>
    <property type="match status" value="1"/>
</dbReference>
<dbReference type="Proteomes" id="UP000309215">
    <property type="component" value="Unassembled WGS sequence"/>
</dbReference>